<evidence type="ECO:0000313" key="2">
    <source>
        <dbReference type="Proteomes" id="UP000006316"/>
    </source>
</evidence>
<dbReference type="Proteomes" id="UP000006316">
    <property type="component" value="Unassembled WGS sequence"/>
</dbReference>
<dbReference type="EMBL" id="AJLS01000036">
    <property type="protein sequence ID" value="EKN70698.1"/>
    <property type="molecule type" value="Genomic_DNA"/>
</dbReference>
<organism evidence="1 2">
    <name type="scientific">Neobacillus bataviensis LMG 21833</name>
    <dbReference type="NCBI Taxonomy" id="1117379"/>
    <lineage>
        <taxon>Bacteria</taxon>
        <taxon>Bacillati</taxon>
        <taxon>Bacillota</taxon>
        <taxon>Bacilli</taxon>
        <taxon>Bacillales</taxon>
        <taxon>Bacillaceae</taxon>
        <taxon>Neobacillus</taxon>
    </lineage>
</organism>
<protein>
    <submittedName>
        <fullName evidence="1">Lysine 2,3-aminomutase YodO family protein</fullName>
    </submittedName>
</protein>
<name>K6DR62_9BACI</name>
<proteinExistence type="predicted"/>
<reference evidence="1 2" key="1">
    <citation type="journal article" date="2012" name="Front. Microbiol.">
        <title>Redundancy and modularity in membrane-associated dissimilatory nitrate reduction in Bacillus.</title>
        <authorList>
            <person name="Heylen K."/>
            <person name="Keltjens J."/>
        </authorList>
    </citation>
    <scope>NUCLEOTIDE SEQUENCE [LARGE SCALE GENOMIC DNA]</scope>
    <source>
        <strain evidence="2">LMG 21833T</strain>
    </source>
</reference>
<evidence type="ECO:0000313" key="1">
    <source>
        <dbReference type="EMBL" id="EKN70698.1"/>
    </source>
</evidence>
<comment type="caution">
    <text evidence="1">The sequence shown here is derived from an EMBL/GenBank/DDBJ whole genome shotgun (WGS) entry which is preliminary data.</text>
</comment>
<dbReference type="AlphaFoldDB" id="K6DR62"/>
<accession>K6DR62</accession>
<gene>
    <name evidence="1" type="ORF">BABA_04634</name>
</gene>
<sequence length="121" mass="14247">MPSLVLQFGKPVLRKGQRNYCLLLANSQKIIWRYPCLPSASWFDDLPGNEQYWNKPKAKIKKFREVVILTVNIGRWEQAKLFMNDSILSRCFPETRSYSKDDLLNFINRYKTVFIKPDLSG</sequence>
<keyword evidence="2" id="KW-1185">Reference proteome</keyword>